<evidence type="ECO:0008006" key="6">
    <source>
        <dbReference type="Google" id="ProtNLM"/>
    </source>
</evidence>
<dbReference type="InterPro" id="IPR031358">
    <property type="entry name" value="Stealth_CR1"/>
</dbReference>
<name>A0A8J4PTK5_9MYCE</name>
<dbReference type="Proteomes" id="UP000695562">
    <property type="component" value="Unassembled WGS sequence"/>
</dbReference>
<protein>
    <recommendedName>
        <fullName evidence="6">Glycophosphotransferase</fullName>
    </recommendedName>
</protein>
<feature type="domain" description="Stealth protein CR3 conserved region 3" evidence="3">
    <location>
        <begin position="260"/>
        <end position="305"/>
    </location>
</feature>
<organism evidence="4 5">
    <name type="scientific">Polysphondylium violaceum</name>
    <dbReference type="NCBI Taxonomy" id="133409"/>
    <lineage>
        <taxon>Eukaryota</taxon>
        <taxon>Amoebozoa</taxon>
        <taxon>Evosea</taxon>
        <taxon>Eumycetozoa</taxon>
        <taxon>Dictyostelia</taxon>
        <taxon>Dictyosteliales</taxon>
        <taxon>Dictyosteliaceae</taxon>
        <taxon>Polysphondylium</taxon>
    </lineage>
</organism>
<gene>
    <name evidence="4" type="ORF">CYY_005268</name>
</gene>
<proteinExistence type="predicted"/>
<evidence type="ECO:0000313" key="4">
    <source>
        <dbReference type="EMBL" id="KAF2073420.1"/>
    </source>
</evidence>
<evidence type="ECO:0000313" key="5">
    <source>
        <dbReference type="Proteomes" id="UP000695562"/>
    </source>
</evidence>
<dbReference type="GO" id="GO:0016772">
    <property type="term" value="F:transferase activity, transferring phosphorus-containing groups"/>
    <property type="evidence" value="ECO:0007669"/>
    <property type="project" value="InterPro"/>
</dbReference>
<evidence type="ECO:0000259" key="2">
    <source>
        <dbReference type="Pfam" id="PF17101"/>
    </source>
</evidence>
<accession>A0A8J4PTK5</accession>
<dbReference type="Pfam" id="PF11380">
    <property type="entry name" value="Stealth_CR2"/>
    <property type="match status" value="1"/>
</dbReference>
<keyword evidence="5" id="KW-1185">Reference proteome</keyword>
<dbReference type="InterPro" id="IPR031357">
    <property type="entry name" value="Stealth_CR3"/>
</dbReference>
<dbReference type="Pfam" id="PF17102">
    <property type="entry name" value="Stealth_CR3"/>
    <property type="match status" value="1"/>
</dbReference>
<sequence length="385" mass="44878">MVKSLNNKIVADTPRNIQRSTKLNTLPQIKFQQINDDKIASAIKISRNGYLYHRDSDTVDKNTILNRNCTHIDAVYTWVNGSDPHFIKKRSEAGFDVHSDLERYRDLGTLKYSLRGIELFAPWIKNIWILTDSQIPDYINLDIPSKIKFIYHESFFANRSHLPTFSSVSIESNFYNLPEEVSNCFLYFNDDVLLKEPVEPSDFFDDEYNQVLFEVNDPVGMYMYKHFNELDAYHKSLVLSSQLLDSIWKDYGKNRMKSDHGVQVFDRKVLLRMHQEIGDQLCMASSHKKRDNHDPQLAFIYNQYVKRYAQQYRAKTGFNFYGGLVEGLAHTKQMFSDALSHPTAKVMCLNDGLNNHHTEYTQVLEQVKSILDAQYPISPPWETQS</sequence>
<comment type="caution">
    <text evidence="4">The sequence shown here is derived from an EMBL/GenBank/DDBJ whole genome shotgun (WGS) entry which is preliminary data.</text>
</comment>
<dbReference type="OrthoDB" id="24921at2759"/>
<feature type="domain" description="Stealth protein CR2 conserved region 2" evidence="1">
    <location>
        <begin position="103"/>
        <end position="210"/>
    </location>
</feature>
<dbReference type="InterPro" id="IPR053362">
    <property type="entry name" value="RPS_phosphotransferase_WefF"/>
</dbReference>
<evidence type="ECO:0000259" key="3">
    <source>
        <dbReference type="Pfam" id="PF17102"/>
    </source>
</evidence>
<dbReference type="PANTHER" id="PTHR47452:SF2">
    <property type="entry name" value="GLYCOSYLTRANSFERASE"/>
    <property type="match status" value="1"/>
</dbReference>
<dbReference type="PANTHER" id="PTHR47452">
    <property type="entry name" value="PUTATIVE-RELATED"/>
    <property type="match status" value="1"/>
</dbReference>
<dbReference type="EMBL" id="AJWJ01000205">
    <property type="protein sequence ID" value="KAF2073420.1"/>
    <property type="molecule type" value="Genomic_DNA"/>
</dbReference>
<dbReference type="Pfam" id="PF17101">
    <property type="entry name" value="Stealth_CR1"/>
    <property type="match status" value="1"/>
</dbReference>
<dbReference type="AlphaFoldDB" id="A0A8J4PTK5"/>
<feature type="domain" description="Stealth protein CR1 conserved region 1" evidence="2">
    <location>
        <begin position="71"/>
        <end position="94"/>
    </location>
</feature>
<dbReference type="InterPro" id="IPR021520">
    <property type="entry name" value="Stealth_CR2"/>
</dbReference>
<evidence type="ECO:0000259" key="1">
    <source>
        <dbReference type="Pfam" id="PF11380"/>
    </source>
</evidence>
<reference evidence="4" key="1">
    <citation type="submission" date="2020-01" db="EMBL/GenBank/DDBJ databases">
        <title>Development of genomics and gene disruption for Polysphondylium violaceum indicates a role for the polyketide synthase stlB in stalk morphogenesis.</title>
        <authorList>
            <person name="Narita B."/>
            <person name="Kawabe Y."/>
            <person name="Kin K."/>
            <person name="Saito T."/>
            <person name="Gibbs R."/>
            <person name="Kuspa A."/>
            <person name="Muzny D."/>
            <person name="Queller D."/>
            <person name="Richards S."/>
            <person name="Strassman J."/>
            <person name="Sucgang R."/>
            <person name="Worley K."/>
            <person name="Schaap P."/>
        </authorList>
    </citation>
    <scope>NUCLEOTIDE SEQUENCE</scope>
    <source>
        <strain evidence="4">QSvi11</strain>
    </source>
</reference>